<evidence type="ECO:0000256" key="5">
    <source>
        <dbReference type="ARBA" id="ARBA00023136"/>
    </source>
</evidence>
<evidence type="ECO:0000256" key="4">
    <source>
        <dbReference type="ARBA" id="ARBA00022989"/>
    </source>
</evidence>
<keyword evidence="3 6" id="KW-0812">Transmembrane</keyword>
<dbReference type="Proteomes" id="UP001589587">
    <property type="component" value="Unassembled WGS sequence"/>
</dbReference>
<evidence type="ECO:0000256" key="2">
    <source>
        <dbReference type="ARBA" id="ARBA00022448"/>
    </source>
</evidence>
<evidence type="ECO:0000256" key="1">
    <source>
        <dbReference type="ARBA" id="ARBA00004651"/>
    </source>
</evidence>
<feature type="transmembrane region" description="Helical" evidence="6">
    <location>
        <begin position="365"/>
        <end position="383"/>
    </location>
</feature>
<evidence type="ECO:0000256" key="6">
    <source>
        <dbReference type="SAM" id="Phobius"/>
    </source>
</evidence>
<keyword evidence="9" id="KW-1185">Reference proteome</keyword>
<dbReference type="RefSeq" id="WP_124568543.1">
    <property type="nucleotide sequence ID" value="NZ_JBEUOO010000078.1"/>
</dbReference>
<feature type="transmembrane region" description="Helical" evidence="6">
    <location>
        <begin position="306"/>
        <end position="328"/>
    </location>
</feature>
<feature type="transmembrane region" description="Helical" evidence="6">
    <location>
        <begin position="175"/>
        <end position="193"/>
    </location>
</feature>
<feature type="transmembrane region" description="Helical" evidence="6">
    <location>
        <begin position="340"/>
        <end position="359"/>
    </location>
</feature>
<feature type="transmembrane region" description="Helical" evidence="6">
    <location>
        <begin position="56"/>
        <end position="79"/>
    </location>
</feature>
<evidence type="ECO:0000313" key="8">
    <source>
        <dbReference type="EMBL" id="MFB9780833.1"/>
    </source>
</evidence>
<comment type="subcellular location">
    <subcellularLocation>
        <location evidence="1">Cell membrane</location>
        <topology evidence="1">Multi-pass membrane protein</topology>
    </subcellularLocation>
</comment>
<organism evidence="8 9">
    <name type="scientific">Rhodococcus baikonurensis</name>
    <dbReference type="NCBI Taxonomy" id="172041"/>
    <lineage>
        <taxon>Bacteria</taxon>
        <taxon>Bacillati</taxon>
        <taxon>Actinomycetota</taxon>
        <taxon>Actinomycetes</taxon>
        <taxon>Mycobacteriales</taxon>
        <taxon>Nocardiaceae</taxon>
        <taxon>Rhodococcus</taxon>
        <taxon>Rhodococcus erythropolis group</taxon>
    </lineage>
</organism>
<comment type="caution">
    <text evidence="8">The sequence shown here is derived from an EMBL/GenBank/DDBJ whole genome shotgun (WGS) entry which is preliminary data.</text>
</comment>
<dbReference type="PANTHER" id="PTHR42718:SF9">
    <property type="entry name" value="MAJOR FACILITATOR SUPERFAMILY MULTIDRUG TRANSPORTER MFSC"/>
    <property type="match status" value="1"/>
</dbReference>
<feature type="domain" description="Major facilitator superfamily (MFS) profile" evidence="7">
    <location>
        <begin position="22"/>
        <end position="387"/>
    </location>
</feature>
<dbReference type="SUPFAM" id="SSF103473">
    <property type="entry name" value="MFS general substrate transporter"/>
    <property type="match status" value="1"/>
</dbReference>
<keyword evidence="5 6" id="KW-0472">Membrane</keyword>
<dbReference type="InterPro" id="IPR011701">
    <property type="entry name" value="MFS"/>
</dbReference>
<feature type="transmembrane region" description="Helical" evidence="6">
    <location>
        <begin position="214"/>
        <end position="237"/>
    </location>
</feature>
<dbReference type="PROSITE" id="PS50850">
    <property type="entry name" value="MFS"/>
    <property type="match status" value="1"/>
</dbReference>
<dbReference type="Pfam" id="PF07690">
    <property type="entry name" value="MFS_1"/>
    <property type="match status" value="1"/>
</dbReference>
<evidence type="ECO:0000259" key="7">
    <source>
        <dbReference type="PROSITE" id="PS50850"/>
    </source>
</evidence>
<dbReference type="InterPro" id="IPR036259">
    <property type="entry name" value="MFS_trans_sf"/>
</dbReference>
<feature type="transmembrane region" description="Helical" evidence="6">
    <location>
        <begin position="281"/>
        <end position="300"/>
    </location>
</feature>
<dbReference type="GeneID" id="93806198"/>
<reference evidence="8 9" key="1">
    <citation type="submission" date="2024-09" db="EMBL/GenBank/DDBJ databases">
        <authorList>
            <person name="Sun Q."/>
            <person name="Mori K."/>
        </authorList>
    </citation>
    <scope>NUCLEOTIDE SEQUENCE [LARGE SCALE GENOMIC DNA]</scope>
    <source>
        <strain evidence="8 9">JCM 11411</strain>
    </source>
</reference>
<gene>
    <name evidence="8" type="ORF">ACFFQ6_14125</name>
</gene>
<proteinExistence type="predicted"/>
<protein>
    <submittedName>
        <fullName evidence="8">MFS transporter</fullName>
    </submittedName>
</protein>
<dbReference type="InterPro" id="IPR020846">
    <property type="entry name" value="MFS_dom"/>
</dbReference>
<keyword evidence="2" id="KW-0813">Transport</keyword>
<feature type="transmembrane region" description="Helical" evidence="6">
    <location>
        <begin position="21"/>
        <end position="44"/>
    </location>
</feature>
<dbReference type="EMBL" id="JBHMAS010000031">
    <property type="protein sequence ID" value="MFB9780833.1"/>
    <property type="molecule type" value="Genomic_DNA"/>
</dbReference>
<feature type="transmembrane region" description="Helical" evidence="6">
    <location>
        <begin position="91"/>
        <end position="115"/>
    </location>
</feature>
<sequence length="387" mass="39167">MSKNTPGGDGGSPQRPLRLRLQLIALYAGGFLGPFGGGVVASILPEIGDDLGVGPSAAASSLTAYLLPFAALMLVSGTLGTRWGKVRTVRIAYGVYVFASLACFLAPTLEIFLAARVLQGSANAFTTPLLLASLAAATPQARLGRALGAFGAFQAAGQSSAPLIGGLAAEFDWRLAFLVIAVVAGILGAVGLPKSETPTATAPARLRDALRPEVLRIGIAALLGWGALGGLSFLLAFRFEDEFGLSPTVRGLLLTVFGVAGILSARRIGILIDRIGARSSVMIGALGGAVLVSIVGLAGLVPVIAIAWFVAGVASQFVLVGVNAAVLGSEGPNRGGAVSVVQAMRFGGAALAPLALTPIYDSSPVASFLIPALLLAVVAPLVMPKQR</sequence>
<evidence type="ECO:0000313" key="9">
    <source>
        <dbReference type="Proteomes" id="UP001589587"/>
    </source>
</evidence>
<keyword evidence="4 6" id="KW-1133">Transmembrane helix</keyword>
<name>A0ABV5XED2_9NOCA</name>
<dbReference type="PANTHER" id="PTHR42718">
    <property type="entry name" value="MAJOR FACILITATOR SUPERFAMILY MULTIDRUG TRANSPORTER MFSC"/>
    <property type="match status" value="1"/>
</dbReference>
<accession>A0ABV5XED2</accession>
<feature type="transmembrane region" description="Helical" evidence="6">
    <location>
        <begin position="249"/>
        <end position="269"/>
    </location>
</feature>
<dbReference type="Gene3D" id="1.20.1250.20">
    <property type="entry name" value="MFS general substrate transporter like domains"/>
    <property type="match status" value="2"/>
</dbReference>
<evidence type="ECO:0000256" key="3">
    <source>
        <dbReference type="ARBA" id="ARBA00022692"/>
    </source>
</evidence>